<dbReference type="GO" id="GO:0030246">
    <property type="term" value="F:carbohydrate binding"/>
    <property type="evidence" value="ECO:0007669"/>
    <property type="project" value="InterPro"/>
</dbReference>
<evidence type="ECO:0000256" key="8">
    <source>
        <dbReference type="RuleBase" id="RU004004"/>
    </source>
</evidence>
<evidence type="ECO:0000256" key="1">
    <source>
        <dbReference type="ARBA" id="ARBA00004370"/>
    </source>
</evidence>
<evidence type="ECO:0000313" key="12">
    <source>
        <dbReference type="Proteomes" id="UP000005019"/>
    </source>
</evidence>
<dbReference type="InterPro" id="IPR008965">
    <property type="entry name" value="CBM2/CBM3_carb-bd_dom_sf"/>
</dbReference>
<dbReference type="InterPro" id="IPR004846">
    <property type="entry name" value="T2SS/T3SS_dom"/>
</dbReference>
<dbReference type="RefSeq" id="WP_008058940.1">
    <property type="nucleotide sequence ID" value="NZ_AFHG01000030.1"/>
</dbReference>
<dbReference type="PANTHER" id="PTHR30332">
    <property type="entry name" value="PROBABLE GENERAL SECRETION PATHWAY PROTEIN D"/>
    <property type="match status" value="1"/>
</dbReference>
<keyword evidence="2 8" id="KW-0813">Transport</keyword>
<keyword evidence="4" id="KW-0472">Membrane</keyword>
<dbReference type="InterPro" id="IPR038591">
    <property type="entry name" value="NolW-like_sf"/>
</dbReference>
<gene>
    <name evidence="11" type="ORF">METUNv1_00742</name>
</gene>
<dbReference type="GO" id="GO:0009306">
    <property type="term" value="P:protein secretion"/>
    <property type="evidence" value="ECO:0007669"/>
    <property type="project" value="InterPro"/>
</dbReference>
<evidence type="ECO:0000256" key="2">
    <source>
        <dbReference type="ARBA" id="ARBA00022448"/>
    </source>
</evidence>
<keyword evidence="3" id="KW-0732">Signal</keyword>
<dbReference type="InterPro" id="IPR011990">
    <property type="entry name" value="TPR-like_helical_dom_sf"/>
</dbReference>
<dbReference type="STRING" id="1000565.METUNv1_00742"/>
<sequence length="776" mass="82439">MSAPAMSASLLRRLYAVTFALLLLTVGGCATNKAFEDGRQALMAGEQDRALSLFEQAARQSPDNAEIRATLMRQRELAVARGLAQAEAARAAGNREQANAALDRVLATDPRSPRALAMRDQLIRGVKHDAMVADARTMFARKDVAGAEARARNVLAQDAGHAGARELLRQIEETRPKQQAPAVLGDMFQKTVTLEFRDTSMRNVFEAIARSTGINFVFDKDVRPDIKVTLFVRNTTVAEVMRLILITNQLERAVLSENTVLIYPNTAAKVREYKELVTRTFFLVNAEAKQVQNLIKTVVKTKDIYIDERLNVIVMKDTVDAVKLAEQLVESVDVAEPEVMLEVEVLEVSSNKMKELGIDFPDQIGYGILTPNISNSVSTAAGITTTTTLGGQLLQGNINLKDTNGLVVPYVSNPGLILNLKATDGAANLLANPRIRVKNKEKAKVHIGEKLPVFTTTSTANVGVSASVTYLDVGLKLDVEPLIHPEDDVDIKMSMEVSSIVKEVTGPQSSLAYQVGTRSTATALRLKDGETQILAGLISDEERTSASRLPGLGHLPLIGKLFSSERGSNNKTEIVLLITPRIVRNLSRPAHISPALPAGTEAAVGAAALSVRSGGKDQGMRLSSGGGAVPGAPATLPVPSRMPQPEAAPVPDVVPPEEEGAAELRMQSSGEVTPGGEAGVIVSLSAPGGVRSAVIELAYDPNVLTPQGNVSAPGRVALTLSGSGQEVRAELRFRALPNAPAGATGIQVGNVMAVAPDGNPLQVNPPSPVDIVVKGP</sequence>
<dbReference type="SUPFAM" id="SSF48452">
    <property type="entry name" value="TPR-like"/>
    <property type="match status" value="1"/>
</dbReference>
<feature type="region of interest" description="Disordered" evidence="9">
    <location>
        <begin position="614"/>
        <end position="653"/>
    </location>
</feature>
<dbReference type="PROSITE" id="PS50005">
    <property type="entry name" value="TPR"/>
    <property type="match status" value="1"/>
</dbReference>
<comment type="caution">
    <text evidence="11">The sequence shown here is derived from an EMBL/GenBank/DDBJ whole genome shotgun (WGS) entry which is preliminary data.</text>
</comment>
<comment type="subcellular location">
    <subcellularLocation>
        <location evidence="8">Cell outer membrane</location>
    </subcellularLocation>
    <subcellularLocation>
        <location evidence="1">Membrane</location>
    </subcellularLocation>
</comment>
<dbReference type="SUPFAM" id="SSF49384">
    <property type="entry name" value="Carbohydrate-binding domain"/>
    <property type="match status" value="1"/>
</dbReference>
<protein>
    <submittedName>
        <fullName evidence="11">General secretion pathway protein D</fullName>
    </submittedName>
</protein>
<evidence type="ECO:0000313" key="11">
    <source>
        <dbReference type="EMBL" id="EGK72910.1"/>
    </source>
</evidence>
<keyword evidence="12" id="KW-1185">Reference proteome</keyword>
<name>F5R9B9_METUF</name>
<dbReference type="Proteomes" id="UP000005019">
    <property type="component" value="Unassembled WGS sequence"/>
</dbReference>
<dbReference type="GO" id="GO:0009279">
    <property type="term" value="C:cell outer membrane"/>
    <property type="evidence" value="ECO:0007669"/>
    <property type="project" value="UniProtKB-SubCell"/>
</dbReference>
<dbReference type="Gene3D" id="3.55.50.30">
    <property type="match status" value="1"/>
</dbReference>
<feature type="repeat" description="TPR" evidence="6">
    <location>
        <begin position="31"/>
        <end position="64"/>
    </location>
</feature>
<evidence type="ECO:0000256" key="6">
    <source>
        <dbReference type="PROSITE-ProRule" id="PRU00339"/>
    </source>
</evidence>
<evidence type="ECO:0000256" key="5">
    <source>
        <dbReference type="ARBA" id="ARBA00023237"/>
    </source>
</evidence>
<dbReference type="SMART" id="SM00965">
    <property type="entry name" value="STN"/>
    <property type="match status" value="1"/>
</dbReference>
<dbReference type="InterPro" id="IPR001775">
    <property type="entry name" value="GspD/PilQ"/>
</dbReference>
<evidence type="ECO:0000256" key="4">
    <source>
        <dbReference type="ARBA" id="ARBA00023136"/>
    </source>
</evidence>
<dbReference type="InterPro" id="IPR019734">
    <property type="entry name" value="TPR_rpt"/>
</dbReference>
<dbReference type="Gene3D" id="1.25.40.10">
    <property type="entry name" value="Tetratricopeptide repeat domain"/>
    <property type="match status" value="1"/>
</dbReference>
<keyword evidence="6" id="KW-0802">TPR repeat</keyword>
<dbReference type="InterPro" id="IPR011662">
    <property type="entry name" value="Secretin/TonB_short_N"/>
</dbReference>
<accession>F5R9B9</accession>
<organism evidence="11 12">
    <name type="scientific">Methyloversatilis universalis (strain ATCC BAA-1314 / DSM 25237 / JCM 13912 / CCUG 52030 / FAM5)</name>
    <dbReference type="NCBI Taxonomy" id="1000565"/>
    <lineage>
        <taxon>Bacteria</taxon>
        <taxon>Pseudomonadati</taxon>
        <taxon>Pseudomonadota</taxon>
        <taxon>Betaproteobacteria</taxon>
        <taxon>Nitrosomonadales</taxon>
        <taxon>Sterolibacteriaceae</taxon>
        <taxon>Methyloversatilis</taxon>
    </lineage>
</organism>
<evidence type="ECO:0000256" key="7">
    <source>
        <dbReference type="RuleBase" id="RU004003"/>
    </source>
</evidence>
<dbReference type="Gene3D" id="3.30.1370.120">
    <property type="match status" value="1"/>
</dbReference>
<feature type="domain" description="Secretin/TonB short N-terminal" evidence="10">
    <location>
        <begin position="214"/>
        <end position="265"/>
    </location>
</feature>
<dbReference type="Pfam" id="PF00263">
    <property type="entry name" value="Secretin"/>
    <property type="match status" value="1"/>
</dbReference>
<dbReference type="CDD" id="cd08547">
    <property type="entry name" value="Type_II_cohesin"/>
    <property type="match status" value="1"/>
</dbReference>
<keyword evidence="5" id="KW-0998">Cell outer membrane</keyword>
<dbReference type="Pfam" id="PF03958">
    <property type="entry name" value="Secretin_N"/>
    <property type="match status" value="1"/>
</dbReference>
<dbReference type="eggNOG" id="COG4796">
    <property type="taxonomic scope" value="Bacteria"/>
</dbReference>
<feature type="compositionally biased region" description="Pro residues" evidence="9">
    <location>
        <begin position="640"/>
        <end position="653"/>
    </location>
</feature>
<dbReference type="InterPro" id="IPR050810">
    <property type="entry name" value="Bact_Secretion_Sys_Channel"/>
</dbReference>
<reference evidence="11 12" key="1">
    <citation type="journal article" date="2011" name="J. Bacteriol.">
        <title>Genome sequence of Methyloversatilis universalis FAM5T, a methylotrophic representative of the order Rhodocyclales.</title>
        <authorList>
            <person name="Kittichotirat W."/>
            <person name="Good N.M."/>
            <person name="Hall R."/>
            <person name="Bringel F."/>
            <person name="Lajus A."/>
            <person name="Medigue C."/>
            <person name="Smalley N.E."/>
            <person name="Beck D."/>
            <person name="Bumgarner R."/>
            <person name="Vuilleumier S."/>
            <person name="Kalyuzhnaya M.G."/>
        </authorList>
    </citation>
    <scope>NUCLEOTIDE SEQUENCE [LARGE SCALE GENOMIC DNA]</scope>
    <source>
        <strain evidence="12">ATCC BAA-1314 / JCM 13912 / FAM5</strain>
    </source>
</reference>
<evidence type="ECO:0000259" key="10">
    <source>
        <dbReference type="SMART" id="SM00965"/>
    </source>
</evidence>
<dbReference type="InterPro" id="IPR005644">
    <property type="entry name" value="NolW-like"/>
</dbReference>
<feature type="compositionally biased region" description="Low complexity" evidence="9">
    <location>
        <begin position="630"/>
        <end position="639"/>
    </location>
</feature>
<evidence type="ECO:0000256" key="3">
    <source>
        <dbReference type="ARBA" id="ARBA00022729"/>
    </source>
</evidence>
<dbReference type="GO" id="GO:0015627">
    <property type="term" value="C:type II protein secretion system complex"/>
    <property type="evidence" value="ECO:0007669"/>
    <property type="project" value="TreeGrafter"/>
</dbReference>
<comment type="similarity">
    <text evidence="7">Belongs to the bacterial secretin family.</text>
</comment>
<evidence type="ECO:0000256" key="9">
    <source>
        <dbReference type="SAM" id="MobiDB-lite"/>
    </source>
</evidence>
<dbReference type="PANTHER" id="PTHR30332:SF17">
    <property type="entry name" value="TYPE IV PILIATION SYSTEM PROTEIN DR_0774-RELATED"/>
    <property type="match status" value="1"/>
</dbReference>
<dbReference type="PRINTS" id="PR01032">
    <property type="entry name" value="PHAGEIV"/>
</dbReference>
<dbReference type="PRINTS" id="PR00811">
    <property type="entry name" value="BCTERIALGSPD"/>
</dbReference>
<dbReference type="AlphaFoldDB" id="F5R9B9"/>
<dbReference type="EMBL" id="AFHG01000030">
    <property type="protein sequence ID" value="EGK72910.1"/>
    <property type="molecule type" value="Genomic_DNA"/>
</dbReference>
<proteinExistence type="inferred from homology"/>